<proteinExistence type="inferred from homology"/>
<dbReference type="InterPro" id="IPR011840">
    <property type="entry name" value="PulA_typeI"/>
</dbReference>
<dbReference type="SMART" id="SM00642">
    <property type="entry name" value="Aamy"/>
    <property type="match status" value="1"/>
</dbReference>
<dbReference type="Pfam" id="PF02922">
    <property type="entry name" value="CBM_48"/>
    <property type="match status" value="1"/>
</dbReference>
<dbReference type="SUPFAM" id="SSF51445">
    <property type="entry name" value="(Trans)glycosidases"/>
    <property type="match status" value="1"/>
</dbReference>
<dbReference type="CDD" id="cd11341">
    <property type="entry name" value="AmyAc_Pullulanase_LD-like"/>
    <property type="match status" value="1"/>
</dbReference>
<evidence type="ECO:0000313" key="4">
    <source>
        <dbReference type="Proteomes" id="UP000198558"/>
    </source>
</evidence>
<feature type="domain" description="Glycosyl hydrolase family 13 catalytic" evidence="2">
    <location>
        <begin position="289"/>
        <end position="645"/>
    </location>
</feature>
<dbReference type="InterPro" id="IPR040697">
    <property type="entry name" value="PulA_N1"/>
</dbReference>
<organism evidence="3 4">
    <name type="scientific">Thomasclavelia cocleata</name>
    <dbReference type="NCBI Taxonomy" id="69824"/>
    <lineage>
        <taxon>Bacteria</taxon>
        <taxon>Bacillati</taxon>
        <taxon>Bacillota</taxon>
        <taxon>Erysipelotrichia</taxon>
        <taxon>Erysipelotrichales</taxon>
        <taxon>Coprobacillaceae</taxon>
        <taxon>Thomasclavelia</taxon>
    </lineage>
</organism>
<keyword evidence="4" id="KW-1185">Reference proteome</keyword>
<accession>A0A1I0HKM7</accession>
<dbReference type="SUPFAM" id="SSF81296">
    <property type="entry name" value="E set domains"/>
    <property type="match status" value="1"/>
</dbReference>
<dbReference type="EMBL" id="FOIN01000051">
    <property type="protein sequence ID" value="SET83645.1"/>
    <property type="molecule type" value="Genomic_DNA"/>
</dbReference>
<sequence length="727" mass="84732">MNNCIIKGKISIFYCIALVKNIGYNEVEKWGEIMEKSAVRMIAQMIALKKIEVLLLKKYYEGNSPRFYLRDLNSGDLKEIKISGKYVEEQFVHYYFDDIEIDFCRIYQIVDAYGLSETLQYTRLVYDYDFLRQSYYDGNDLGNHYHKEHTSFKVWAPTALQMKVSIVKNDCTYTYEMQRINNGVFYAEVAGDFDNCKYVYLVRHHEGFYPALDPYAYSSSSNSLSSIIIDLDKVKIDLNRDSLPVLLNKTDAIIYEANVRDYTMYENSLSAYKGKFKGIYEEGLKTKYGNSAGLDYLVELGITHLQLMPIYDFATVDENNPEVLYNWGYDPAQYNVPEGSYSNDPNDGYSRVIECKEMISKLHSKGIRVVMDVVYNHMYDVNASAFERLVPGYYFRKNSDGTLSNGSWCGDDLNTDEYMVRKYILDMSKRWQQFYGVDGFRFDLMGIIDITTINQVYEMCSNYDNSFIIYGEGWNMPTNLPDEKKAMQDNHAKMLNISFFNDEFREVMKGGSSDFVLVNKGFITGNLYETEHAKNVVSGLNRYSRPDQSINYVECHDNATIFDKLYISNVEEGLSGILNRQKNLTIMTLLAQGIPFIHAGQEFYRTKGGIYNSYNTPDNINCINWDFRDIYKDDIDDIKKIIKLRKNNKCFRYATREEIEENILVENIDYKMLKYTLKQDSGEYKEFIIYINPSSFSFDYQEKEYSCIYGNINDNQIEPKTIVILAK</sequence>
<dbReference type="PANTHER" id="PTHR43002">
    <property type="entry name" value="GLYCOGEN DEBRANCHING ENZYME"/>
    <property type="match status" value="1"/>
</dbReference>
<dbReference type="Pfam" id="PF17999">
    <property type="entry name" value="PulA_N1"/>
    <property type="match status" value="1"/>
</dbReference>
<dbReference type="CDD" id="cd02860">
    <property type="entry name" value="E_set_Pullulanase"/>
    <property type="match status" value="1"/>
</dbReference>
<evidence type="ECO:0000256" key="1">
    <source>
        <dbReference type="ARBA" id="ARBA00008061"/>
    </source>
</evidence>
<dbReference type="GO" id="GO:0005975">
    <property type="term" value="P:carbohydrate metabolic process"/>
    <property type="evidence" value="ECO:0007669"/>
    <property type="project" value="InterPro"/>
</dbReference>
<dbReference type="InterPro" id="IPR004193">
    <property type="entry name" value="Glyco_hydro_13_N"/>
</dbReference>
<evidence type="ECO:0000313" key="3">
    <source>
        <dbReference type="EMBL" id="SET83645.1"/>
    </source>
</evidence>
<dbReference type="InterPro" id="IPR014756">
    <property type="entry name" value="Ig_E-set"/>
</dbReference>
<protein>
    <submittedName>
        <fullName evidence="3">Pullulanase</fullName>
    </submittedName>
</protein>
<dbReference type="InterPro" id="IPR013783">
    <property type="entry name" value="Ig-like_fold"/>
</dbReference>
<dbReference type="Pfam" id="PF00128">
    <property type="entry name" value="Alpha-amylase"/>
    <property type="match status" value="1"/>
</dbReference>
<dbReference type="Proteomes" id="UP000198558">
    <property type="component" value="Unassembled WGS sequence"/>
</dbReference>
<reference evidence="4" key="1">
    <citation type="submission" date="2016-10" db="EMBL/GenBank/DDBJ databases">
        <authorList>
            <person name="Varghese N."/>
            <person name="Submissions S."/>
        </authorList>
    </citation>
    <scope>NUCLEOTIDE SEQUENCE [LARGE SCALE GENOMIC DNA]</scope>
    <source>
        <strain evidence="4">DSM 1551</strain>
    </source>
</reference>
<dbReference type="AlphaFoldDB" id="A0A1I0HKM7"/>
<dbReference type="Gene3D" id="2.60.40.10">
    <property type="entry name" value="Immunoglobulins"/>
    <property type="match status" value="1"/>
</dbReference>
<evidence type="ECO:0000259" key="2">
    <source>
        <dbReference type="SMART" id="SM00642"/>
    </source>
</evidence>
<name>A0A1I0HKM7_9FIRM</name>
<dbReference type="InterPro" id="IPR006047">
    <property type="entry name" value="GH13_cat_dom"/>
</dbReference>
<gene>
    <name evidence="3" type="ORF">SAMN04489758_1518</name>
</gene>
<dbReference type="NCBIfam" id="TIGR02104">
    <property type="entry name" value="pulA_typeI"/>
    <property type="match status" value="1"/>
</dbReference>
<dbReference type="Gene3D" id="2.60.40.2320">
    <property type="match status" value="1"/>
</dbReference>
<dbReference type="Gene3D" id="3.20.20.80">
    <property type="entry name" value="Glycosidases"/>
    <property type="match status" value="1"/>
</dbReference>
<dbReference type="GO" id="GO:0004553">
    <property type="term" value="F:hydrolase activity, hydrolyzing O-glycosyl compounds"/>
    <property type="evidence" value="ECO:0007669"/>
    <property type="project" value="InterPro"/>
</dbReference>
<dbReference type="InterPro" id="IPR017853">
    <property type="entry name" value="GH"/>
</dbReference>
<comment type="similarity">
    <text evidence="1">Belongs to the glycosyl hydrolase 13 family.</text>
</comment>